<feature type="domain" description="HTH merR-type" evidence="1">
    <location>
        <begin position="7"/>
        <end position="69"/>
    </location>
</feature>
<dbReference type="GO" id="GO:0003677">
    <property type="term" value="F:DNA binding"/>
    <property type="evidence" value="ECO:0007669"/>
    <property type="project" value="InterPro"/>
</dbReference>
<dbReference type="AlphaFoldDB" id="A0A3M8H2J5"/>
<dbReference type="GO" id="GO:0006355">
    <property type="term" value="P:regulation of DNA-templated transcription"/>
    <property type="evidence" value="ECO:0007669"/>
    <property type="project" value="InterPro"/>
</dbReference>
<evidence type="ECO:0000313" key="2">
    <source>
        <dbReference type="EMBL" id="RNC96200.1"/>
    </source>
</evidence>
<dbReference type="SUPFAM" id="SSF46955">
    <property type="entry name" value="Putative DNA-binding domain"/>
    <property type="match status" value="1"/>
</dbReference>
<name>A0A3M8H2J5_9BACI</name>
<organism evidence="2 3">
    <name type="scientific">Lysinibacillus halotolerans</name>
    <dbReference type="NCBI Taxonomy" id="1368476"/>
    <lineage>
        <taxon>Bacteria</taxon>
        <taxon>Bacillati</taxon>
        <taxon>Bacillota</taxon>
        <taxon>Bacilli</taxon>
        <taxon>Bacillales</taxon>
        <taxon>Bacillaceae</taxon>
        <taxon>Lysinibacillus</taxon>
    </lineage>
</organism>
<keyword evidence="3" id="KW-1185">Reference proteome</keyword>
<evidence type="ECO:0000259" key="1">
    <source>
        <dbReference type="Pfam" id="PF13411"/>
    </source>
</evidence>
<comment type="caution">
    <text evidence="2">The sequence shown here is derived from an EMBL/GenBank/DDBJ whole genome shotgun (WGS) entry which is preliminary data.</text>
</comment>
<sequence length="230" mass="27551">MERNNAKQVADMLGFTTTNLKYYASLLEQNGLEIYRNTRNHREYTQQDIKILRAMQYLNREKSMPLEDAASFVMSSDTDIDDILAQKLAPEITKNDANISILKQESDNQLRLLTHLSSLLAEQIAMREEIKEMKQTFKEIAITQNDFQNILLSLEQQRLERFNMMITERRVIKKLEKEAFDLWCEKPLEERLIKVGWFRKIEDVNKRNSFIKEYVDRHYEKRMKKEYELD</sequence>
<dbReference type="OrthoDB" id="2456581at2"/>
<evidence type="ECO:0000313" key="3">
    <source>
        <dbReference type="Proteomes" id="UP000279909"/>
    </source>
</evidence>
<protein>
    <submittedName>
        <fullName evidence="2">MerR family transcriptional regulator</fullName>
    </submittedName>
</protein>
<dbReference type="RefSeq" id="WP_122973610.1">
    <property type="nucleotide sequence ID" value="NZ_RHLQ01000073.1"/>
</dbReference>
<dbReference type="InterPro" id="IPR009061">
    <property type="entry name" value="DNA-bd_dom_put_sf"/>
</dbReference>
<dbReference type="Pfam" id="PF13411">
    <property type="entry name" value="MerR_1"/>
    <property type="match status" value="1"/>
</dbReference>
<dbReference type="Gene3D" id="1.10.1660.10">
    <property type="match status" value="1"/>
</dbReference>
<gene>
    <name evidence="2" type="ORF">EC501_17375</name>
</gene>
<dbReference type="EMBL" id="RHLQ01000073">
    <property type="protein sequence ID" value="RNC96200.1"/>
    <property type="molecule type" value="Genomic_DNA"/>
</dbReference>
<accession>A0A3M8H2J5</accession>
<dbReference type="Proteomes" id="UP000279909">
    <property type="component" value="Unassembled WGS sequence"/>
</dbReference>
<dbReference type="InterPro" id="IPR000551">
    <property type="entry name" value="MerR-type_HTH_dom"/>
</dbReference>
<proteinExistence type="predicted"/>
<reference evidence="2 3" key="1">
    <citation type="journal article" date="2014" name="Int. J. Syst. Evol. Microbiol.">
        <title>Lysinibacillus halotolerans sp. nov., isolated from saline-alkaline soil.</title>
        <authorList>
            <person name="Kong D."/>
            <person name="Wang Y."/>
            <person name="Zhao B."/>
            <person name="Li Y."/>
            <person name="Song J."/>
            <person name="Zhai Y."/>
            <person name="Zhang C."/>
            <person name="Wang H."/>
            <person name="Chen X."/>
            <person name="Zhao B."/>
            <person name="Ruan Z."/>
        </authorList>
    </citation>
    <scope>NUCLEOTIDE SEQUENCE [LARGE SCALE GENOMIC DNA]</scope>
    <source>
        <strain evidence="2 3">MCCC 1A12703</strain>
    </source>
</reference>